<dbReference type="AlphaFoldDB" id="T0KL09"/>
<evidence type="ECO:0000256" key="1">
    <source>
        <dbReference type="SAM" id="MobiDB-lite"/>
    </source>
</evidence>
<accession>T0KL09</accession>
<reference evidence="2 3" key="1">
    <citation type="journal article" date="2013" name="Genome Announc.">
        <title>Draft Genome Sequence of Sphingobium ummariense Strain RL-3, a Hexachlorocyclohexane-Degrading Bacterium.</title>
        <authorList>
            <person name="Kohli P."/>
            <person name="Dua A."/>
            <person name="Sangwan N."/>
            <person name="Oldach P."/>
            <person name="Khurana J.P."/>
            <person name="Lal R."/>
        </authorList>
    </citation>
    <scope>NUCLEOTIDE SEQUENCE [LARGE SCALE GENOMIC DNA]</scope>
    <source>
        <strain evidence="2 3">RL-3</strain>
    </source>
</reference>
<proteinExistence type="predicted"/>
<evidence type="ECO:0000313" key="2">
    <source>
        <dbReference type="EMBL" id="EQB34053.1"/>
    </source>
</evidence>
<dbReference type="OrthoDB" id="7282816at2"/>
<gene>
    <name evidence="2" type="ORF">M529_01625</name>
</gene>
<organism evidence="2 3">
    <name type="scientific">Sphingobium ummariense RL-3</name>
    <dbReference type="NCBI Taxonomy" id="1346791"/>
    <lineage>
        <taxon>Bacteria</taxon>
        <taxon>Pseudomonadati</taxon>
        <taxon>Pseudomonadota</taxon>
        <taxon>Alphaproteobacteria</taxon>
        <taxon>Sphingomonadales</taxon>
        <taxon>Sphingomonadaceae</taxon>
        <taxon>Sphingobium</taxon>
    </lineage>
</organism>
<keyword evidence="3" id="KW-1185">Reference proteome</keyword>
<evidence type="ECO:0008006" key="4">
    <source>
        <dbReference type="Google" id="ProtNLM"/>
    </source>
</evidence>
<dbReference type="PATRIC" id="fig|1346791.3.peg.313"/>
<dbReference type="InterPro" id="IPR038713">
    <property type="entry name" value="Terminase_Gp1_N_sf"/>
</dbReference>
<comment type="caution">
    <text evidence="2">The sequence shown here is derived from an EMBL/GenBank/DDBJ whole genome shotgun (WGS) entry which is preliminary data.</text>
</comment>
<dbReference type="RefSeq" id="WP_021316381.1">
    <property type="nucleotide sequence ID" value="NZ_AUWY01000022.1"/>
</dbReference>
<protein>
    <recommendedName>
        <fullName evidence="4">LysR family transcriptional regulator</fullName>
    </recommendedName>
</protein>
<name>T0KL09_9SPHN</name>
<feature type="region of interest" description="Disordered" evidence="1">
    <location>
        <begin position="1"/>
        <end position="22"/>
    </location>
</feature>
<sequence length="98" mass="10540">MEQNLTPNPPAQPALSSTRRGRWSADRQRLFLTALLATGNVSQAAQAAGMSRSSAHRLRRRLAGTGFDRTWDRALALYAQGLADPFAPGPAGPRQARG</sequence>
<dbReference type="Proteomes" id="UP000015523">
    <property type="component" value="Unassembled WGS sequence"/>
</dbReference>
<dbReference type="EMBL" id="AUWY01000022">
    <property type="protein sequence ID" value="EQB34053.1"/>
    <property type="molecule type" value="Genomic_DNA"/>
</dbReference>
<dbReference type="Gene3D" id="1.10.10.1400">
    <property type="entry name" value="Terminase, small subunit, N-terminal DNA-binding domain, HTH motif"/>
    <property type="match status" value="1"/>
</dbReference>
<evidence type="ECO:0000313" key="3">
    <source>
        <dbReference type="Proteomes" id="UP000015523"/>
    </source>
</evidence>